<dbReference type="InterPro" id="IPR053374">
    <property type="entry name" value="TCP-1_chaperonin"/>
</dbReference>
<dbReference type="GO" id="GO:0005524">
    <property type="term" value="F:ATP binding"/>
    <property type="evidence" value="ECO:0007669"/>
    <property type="project" value="UniProtKB-KW"/>
</dbReference>
<gene>
    <name evidence="5" type="ORF">LCGC14_0890970</name>
</gene>
<dbReference type="GO" id="GO:0016887">
    <property type="term" value="F:ATP hydrolysis activity"/>
    <property type="evidence" value="ECO:0007669"/>
    <property type="project" value="InterPro"/>
</dbReference>
<dbReference type="EMBL" id="LAZR01002852">
    <property type="protein sequence ID" value="KKN24828.1"/>
    <property type="molecule type" value="Genomic_DNA"/>
</dbReference>
<organism evidence="5">
    <name type="scientific">marine sediment metagenome</name>
    <dbReference type="NCBI Taxonomy" id="412755"/>
    <lineage>
        <taxon>unclassified sequences</taxon>
        <taxon>metagenomes</taxon>
        <taxon>ecological metagenomes</taxon>
    </lineage>
</organism>
<keyword evidence="2" id="KW-0547">Nucleotide-binding</keyword>
<dbReference type="Gene3D" id="3.50.7.10">
    <property type="entry name" value="GroEL"/>
    <property type="match status" value="1"/>
</dbReference>
<dbReference type="AlphaFoldDB" id="A0A0F9S6A0"/>
<evidence type="ECO:0000256" key="4">
    <source>
        <dbReference type="ARBA" id="ARBA00023186"/>
    </source>
</evidence>
<dbReference type="PROSITE" id="PS00995">
    <property type="entry name" value="TCP1_3"/>
    <property type="match status" value="1"/>
</dbReference>
<comment type="similarity">
    <text evidence="1">Belongs to the TCP-1 chaperonin family.</text>
</comment>
<accession>A0A0F9S6A0</accession>
<comment type="caution">
    <text evidence="5">The sequence shown here is derived from an EMBL/GenBank/DDBJ whole genome shotgun (WGS) entry which is preliminary data.</text>
</comment>
<dbReference type="Pfam" id="PF00118">
    <property type="entry name" value="Cpn60_TCP1"/>
    <property type="match status" value="1"/>
</dbReference>
<evidence type="ECO:0008006" key="6">
    <source>
        <dbReference type="Google" id="ProtNLM"/>
    </source>
</evidence>
<dbReference type="InterPro" id="IPR002423">
    <property type="entry name" value="Cpn60/GroEL/TCP-1"/>
</dbReference>
<proteinExistence type="inferred from homology"/>
<dbReference type="InterPro" id="IPR027409">
    <property type="entry name" value="GroEL-like_apical_dom_sf"/>
</dbReference>
<dbReference type="InterPro" id="IPR012714">
    <property type="entry name" value="Thermosome_arc"/>
</dbReference>
<dbReference type="InterPro" id="IPR017998">
    <property type="entry name" value="Chaperone_TCP-1"/>
</dbReference>
<dbReference type="Gene3D" id="1.10.560.10">
    <property type="entry name" value="GroEL-like equatorial domain"/>
    <property type="match status" value="1"/>
</dbReference>
<dbReference type="SUPFAM" id="SSF54849">
    <property type="entry name" value="GroEL-intermediate domain like"/>
    <property type="match status" value="1"/>
</dbReference>
<dbReference type="CDD" id="cd03343">
    <property type="entry name" value="cpn60"/>
    <property type="match status" value="1"/>
</dbReference>
<keyword evidence="4" id="KW-0143">Chaperone</keyword>
<dbReference type="PANTHER" id="PTHR11353">
    <property type="entry name" value="CHAPERONIN"/>
    <property type="match status" value="1"/>
</dbReference>
<dbReference type="NCBIfam" id="NF041082">
    <property type="entry name" value="thermosome_alpha"/>
    <property type="match status" value="1"/>
</dbReference>
<dbReference type="InterPro" id="IPR027410">
    <property type="entry name" value="TCP-1-like_intermed_sf"/>
</dbReference>
<dbReference type="PRINTS" id="PR00304">
    <property type="entry name" value="TCOMPLEXTCP1"/>
</dbReference>
<dbReference type="PROSITE" id="PS00750">
    <property type="entry name" value="TCP1_1"/>
    <property type="match status" value="1"/>
</dbReference>
<dbReference type="SUPFAM" id="SSF48592">
    <property type="entry name" value="GroEL equatorial domain-like"/>
    <property type="match status" value="1"/>
</dbReference>
<evidence type="ECO:0000256" key="3">
    <source>
        <dbReference type="ARBA" id="ARBA00022840"/>
    </source>
</evidence>
<dbReference type="PROSITE" id="PS00751">
    <property type="entry name" value="TCP1_2"/>
    <property type="match status" value="1"/>
</dbReference>
<keyword evidence="3" id="KW-0067">ATP-binding</keyword>
<dbReference type="GO" id="GO:0140662">
    <property type="term" value="F:ATP-dependent protein folding chaperone"/>
    <property type="evidence" value="ECO:0007669"/>
    <property type="project" value="InterPro"/>
</dbReference>
<evidence type="ECO:0000256" key="1">
    <source>
        <dbReference type="ARBA" id="ARBA00008020"/>
    </source>
</evidence>
<sequence length="563" mass="60577">MCAQLGGQPIILLREGTERTRGRDAMSNNIAAAIVIADAIRTSLGPRGMDKMLVDQFGDVVITNDGATILKEIDVQHPAAKMMVEVAKTQDSEVGDGTTTSVILAGELLKRAKKLIEQKIHPTVITEGFRKAADKAIQILEEMSVKSGIEDEKGLLNSAMTCMSSKIVSESKEKLADLCMNAIKAIAEKDADGNWVADIDKVQIQKKAGESIDDTSLIKGIILDKEVVSPGMPKSVKDAKILLLQSAVEIEKTEFDAKLQITSPEQIQQFLDEEERMLRKMVEKIQNSGANVLICQKGIDDMAQHFLSKAGIMTIRRVKKSDIEKLAKATGGAIFTILDDITPEKLGWAGLAEERKIMNDSWIFIEECKDPKSVVILIRGGTELIVDEVERAIHDALCVVRDVVEDQKIVGGGGAPEMEVAIQLRKFASTLGGREQLAVEIFADSLDIVPKTLAENAGLDQIDSLMKLRAAHQQGHKFAGQDLDSEKIIDDMMAVGVVEPTVVKVQAIKSSTEATSMILRIDDVIASAKSAGPPGGMPPGGMGGMPPGGMEGMPGMGGMPGMM</sequence>
<dbReference type="InterPro" id="IPR054827">
    <property type="entry name" value="thermosome_alpha"/>
</dbReference>
<dbReference type="GO" id="GO:0051082">
    <property type="term" value="F:unfolded protein binding"/>
    <property type="evidence" value="ECO:0007669"/>
    <property type="project" value="InterPro"/>
</dbReference>
<reference evidence="5" key="1">
    <citation type="journal article" date="2015" name="Nature">
        <title>Complex archaea that bridge the gap between prokaryotes and eukaryotes.</title>
        <authorList>
            <person name="Spang A."/>
            <person name="Saw J.H."/>
            <person name="Jorgensen S.L."/>
            <person name="Zaremba-Niedzwiedzka K."/>
            <person name="Martijn J."/>
            <person name="Lind A.E."/>
            <person name="van Eijk R."/>
            <person name="Schleper C."/>
            <person name="Guy L."/>
            <person name="Ettema T.J."/>
        </authorList>
    </citation>
    <scope>NUCLEOTIDE SEQUENCE</scope>
</reference>
<dbReference type="InterPro" id="IPR002194">
    <property type="entry name" value="Chaperonin_TCP-1_CS"/>
</dbReference>
<dbReference type="NCBIfam" id="NF041083">
    <property type="entry name" value="thermosome_beta"/>
    <property type="match status" value="1"/>
</dbReference>
<dbReference type="SUPFAM" id="SSF52029">
    <property type="entry name" value="GroEL apical domain-like"/>
    <property type="match status" value="1"/>
</dbReference>
<dbReference type="NCBIfam" id="TIGR02339">
    <property type="entry name" value="thermosome_arch"/>
    <property type="match status" value="1"/>
</dbReference>
<dbReference type="InterPro" id="IPR027413">
    <property type="entry name" value="GROEL-like_equatorial_sf"/>
</dbReference>
<dbReference type="Gene3D" id="3.30.260.10">
    <property type="entry name" value="TCP-1-like chaperonin intermediate domain"/>
    <property type="match status" value="1"/>
</dbReference>
<protein>
    <recommendedName>
        <fullName evidence="6">Thermosome subunit</fullName>
    </recommendedName>
</protein>
<name>A0A0F9S6A0_9ZZZZ</name>
<evidence type="ECO:0000313" key="5">
    <source>
        <dbReference type="EMBL" id="KKN24828.1"/>
    </source>
</evidence>
<evidence type="ECO:0000256" key="2">
    <source>
        <dbReference type="ARBA" id="ARBA00022741"/>
    </source>
</evidence>